<comment type="subcellular location">
    <subcellularLocation>
        <location evidence="2">Peroxisome</location>
    </subcellularLocation>
</comment>
<dbReference type="InterPro" id="IPR036884">
    <property type="entry name" value="2Fe-2S-bd_dom_sf"/>
</dbReference>
<keyword evidence="7 18" id="KW-0479">Metal-binding</keyword>
<dbReference type="AlphaFoldDB" id="A0A7R8YMD6"/>
<comment type="similarity">
    <text evidence="3">Belongs to the xanthine dehydrogenase family.</text>
</comment>
<feature type="binding site" evidence="18">
    <location>
        <position position="1029"/>
    </location>
    <ligand>
        <name>Mo-molybdopterin</name>
        <dbReference type="ChEBI" id="CHEBI:71302"/>
    </ligand>
    <ligandPart>
        <name>Mo</name>
        <dbReference type="ChEBI" id="CHEBI:28685"/>
    </ligandPart>
</feature>
<feature type="binding site" evidence="18">
    <location>
        <position position="115"/>
    </location>
    <ligand>
        <name>[2Fe-2S] cluster</name>
        <dbReference type="ChEBI" id="CHEBI:190135"/>
        <label>2</label>
    </ligand>
</feature>
<dbReference type="Pfam" id="PF03450">
    <property type="entry name" value="CO_deh_flav_C"/>
    <property type="match status" value="1"/>
</dbReference>
<dbReference type="InterPro" id="IPR016166">
    <property type="entry name" value="FAD-bd_PCMH"/>
</dbReference>
<comment type="cofactor">
    <cofactor evidence="1 17">
        <name>FAD</name>
        <dbReference type="ChEBI" id="CHEBI:57692"/>
    </cofactor>
</comment>
<dbReference type="Gene3D" id="3.30.465.10">
    <property type="match status" value="1"/>
</dbReference>
<evidence type="ECO:0000256" key="16">
    <source>
        <dbReference type="PIRSR" id="PIRSR000127-1"/>
    </source>
</evidence>
<dbReference type="Pfam" id="PF20256">
    <property type="entry name" value="MoCoBD_2"/>
    <property type="match status" value="1"/>
</dbReference>
<dbReference type="InterPro" id="IPR012675">
    <property type="entry name" value="Beta-grasp_dom_sf"/>
</dbReference>
<dbReference type="InterPro" id="IPR016208">
    <property type="entry name" value="Ald_Oxase/xanthine_DH-like"/>
</dbReference>
<evidence type="ECO:0000256" key="5">
    <source>
        <dbReference type="ARBA" id="ARBA00022505"/>
    </source>
</evidence>
<dbReference type="InterPro" id="IPR016169">
    <property type="entry name" value="FAD-bd_PCMH_sub2"/>
</dbReference>
<evidence type="ECO:0000256" key="7">
    <source>
        <dbReference type="ARBA" id="ARBA00022723"/>
    </source>
</evidence>
<evidence type="ECO:0000256" key="15">
    <source>
        <dbReference type="ARBA" id="ARBA00072265"/>
    </source>
</evidence>
<dbReference type="FunFam" id="3.10.20.30:FF:000012">
    <property type="entry name" value="Xanthine dehydrogenase/oxidase"/>
    <property type="match status" value="1"/>
</dbReference>
<evidence type="ECO:0000259" key="19">
    <source>
        <dbReference type="PROSITE" id="PS51387"/>
    </source>
</evidence>
<dbReference type="Pfam" id="PF01315">
    <property type="entry name" value="Ald_Xan_dh_C"/>
    <property type="match status" value="1"/>
</dbReference>
<comment type="cofactor">
    <cofactor evidence="18">
        <name>[2Fe-2S] cluster</name>
        <dbReference type="ChEBI" id="CHEBI:190135"/>
    </cofactor>
    <text evidence="18">Binds 2 [2Fe-2S] clusters.</text>
</comment>
<feature type="binding site" evidence="18">
    <location>
        <position position="877"/>
    </location>
    <ligand>
        <name>Mo-molybdopterin</name>
        <dbReference type="ChEBI" id="CHEBI:71302"/>
    </ligand>
    <ligandPart>
        <name>Mo</name>
        <dbReference type="ChEBI" id="CHEBI:28685"/>
    </ligandPart>
</feature>
<dbReference type="InterPro" id="IPR008274">
    <property type="entry name" value="AldOxase/xan_DH_MoCoBD1"/>
</dbReference>
<dbReference type="InterPro" id="IPR036010">
    <property type="entry name" value="2Fe-2S_ferredoxin-like_sf"/>
</dbReference>
<dbReference type="FunFam" id="3.30.465.10:FF:000013">
    <property type="entry name" value="Aldehyde oxidase"/>
    <property type="match status" value="1"/>
</dbReference>
<sequence>MPLEFTINGKPYSVKTEDYPADITLNTFIREYAKLFGTKFYCFEGGCGCCTVTVRFRHPVTHQYQSRGVYTCLTLLNICHGWDIVTIEGLGNRADGYHPLQERLAHFNGSQCGFCSPGFIMQMYSLLEGTKGKITSKEIENSFGGNLCRCTGYRPILDTMKSFASDCEYEFLENDIEDLRLCPKVGKVCDRNCKIPRKLRVDRTRAWYHPQSLPEVFDILDSINDSHYMLVAGNTSQGIYRSRDIEIFIDVNNVTELRSYEVGNVVELGGNMPLTEVIDVLKSTSELRGFEYFRELLKHLDAVASVQVRNLGTIAGNLMIKYEHNEFVSDIFAMLLTVDARIIIANTSSHVSVTLLEFLNFNMTRQIIVKIVLPQWDKDTTMYGTYKIEPRAQHSHAFVNAGFLFSVSGTKILTSRVVFGGINSQFNESTATKRFFKGRNLFDPRTFAEALNILNAELRPDWVLPAPSPEYRKKLALGLFYKFVIKNAPRGYIGRIYLSGGHFPKRPISSGTQYFDTKEELWPVNKPVRKLEAVWQCSGEAHFANDAPHLPDEVWAAFVPATRVLSTVASIDASEALAMEGVIAFYSAKDIPGTNSFVVIGLFQIFENEELFCADIVRYHSQPVGIILAKSNKMAQIAATKVHILYEHNERKKILTPTLKDVIANESAVCQDDSEDEFVKVKEDHLVEKHLGKTRRIRGHFELEGQFHFSIESHTTICIPRQNGLFLYSSTQHMDHVQASITNTLNLPSNRIEIEVRRLGGSFGSRISRCNHVAVGCALASWLSNRPVRFVQSIENNMRISGKRFPCICDYILTTNDKGKIKSFTLNFYEDMGTTVNESPIENFTIPTAANCYNRTDSWVINGTNVITDAPSNTWCRAPGTLEGIAMTENVMEHIARVVKMDPVDVRLNNIPDGSDMKKLLPDFIKQTDYRQRRKNIDVFNGENRWRKRGIAISLMRYPIIYIGQMSAAVAIYHYDGTVLISHGGIEMGQGVNTKAAQVAAYTLGIPLDMVTVKASNTFDGANSLVSGGSVTSETVCLAVRKACNQLLSRMKPIRDKLSNPTWLELVQKSHEENINLFSRQIHKAGDLQGYDVWGLACTEMEVDILTGKWQITRADIVEDTGESLSPLIDVGQIEGGFVQGLGYWLTEKLVYDRQTGELKTFNTWEYKVPGAKDIPIDFRVKLLQNRPNPYGFLRSKTTGEMGICMSICAVFALRHALDSARNDAGIDAWYELGAPTTIEDIVLAAGHTKDDFKLNS</sequence>
<dbReference type="OrthoDB" id="8300278at2759"/>
<dbReference type="InterPro" id="IPR046867">
    <property type="entry name" value="AldOxase/xan_DH_MoCoBD2"/>
</dbReference>
<dbReference type="EMBL" id="LR899009">
    <property type="protein sequence ID" value="CAD7078516.1"/>
    <property type="molecule type" value="Genomic_DNA"/>
</dbReference>
<dbReference type="Gene3D" id="3.30.365.10">
    <property type="entry name" value="Aldehyde oxidase/xanthine dehydrogenase, molybdopterin binding domain"/>
    <property type="match status" value="4"/>
</dbReference>
<feature type="binding site" evidence="18">
    <location>
        <position position="148"/>
    </location>
    <ligand>
        <name>[2Fe-2S] cluster</name>
        <dbReference type="ChEBI" id="CHEBI:190135"/>
        <label>2</label>
    </ligand>
</feature>
<dbReference type="PROSITE" id="PS51387">
    <property type="entry name" value="FAD_PCMH"/>
    <property type="match status" value="1"/>
</dbReference>
<evidence type="ECO:0000256" key="14">
    <source>
        <dbReference type="ARBA" id="ARBA00052415"/>
    </source>
</evidence>
<organism evidence="20 21">
    <name type="scientific">Hermetia illucens</name>
    <name type="common">Black soldier fly</name>
    <dbReference type="NCBI Taxonomy" id="343691"/>
    <lineage>
        <taxon>Eukaryota</taxon>
        <taxon>Metazoa</taxon>
        <taxon>Ecdysozoa</taxon>
        <taxon>Arthropoda</taxon>
        <taxon>Hexapoda</taxon>
        <taxon>Insecta</taxon>
        <taxon>Pterygota</taxon>
        <taxon>Neoptera</taxon>
        <taxon>Endopterygota</taxon>
        <taxon>Diptera</taxon>
        <taxon>Brachycera</taxon>
        <taxon>Stratiomyomorpha</taxon>
        <taxon>Stratiomyidae</taxon>
        <taxon>Hermetiinae</taxon>
        <taxon>Hermetia</taxon>
    </lineage>
</organism>
<dbReference type="SUPFAM" id="SSF54665">
    <property type="entry name" value="CO dehydrogenase molybdoprotein N-domain-like"/>
    <property type="match status" value="1"/>
</dbReference>
<evidence type="ECO:0000256" key="8">
    <source>
        <dbReference type="ARBA" id="ARBA00023002"/>
    </source>
</evidence>
<keyword evidence="12" id="KW-0576">Peroxisome</keyword>
<dbReference type="PIRSF" id="PIRSF000127">
    <property type="entry name" value="Xanthine_DH"/>
    <property type="match status" value="1"/>
</dbReference>
<dbReference type="SMART" id="SM01092">
    <property type="entry name" value="CO_deh_flav_C"/>
    <property type="match status" value="1"/>
</dbReference>
<evidence type="ECO:0000256" key="17">
    <source>
        <dbReference type="PIRSR" id="PIRSR000127-2"/>
    </source>
</evidence>
<proteinExistence type="inferred from homology"/>
<evidence type="ECO:0000256" key="12">
    <source>
        <dbReference type="ARBA" id="ARBA00023140"/>
    </source>
</evidence>
<keyword evidence="17" id="KW-0274">FAD</keyword>
<dbReference type="InterPro" id="IPR036856">
    <property type="entry name" value="Ald_Oxase/Xan_DH_a/b_sf"/>
</dbReference>
<dbReference type="PANTHER" id="PTHR11908">
    <property type="entry name" value="XANTHINE DEHYDROGENASE"/>
    <property type="match status" value="1"/>
</dbReference>
<reference evidence="20 21" key="1">
    <citation type="submission" date="2020-11" db="EMBL/GenBank/DDBJ databases">
        <authorList>
            <person name="Wallbank WR R."/>
            <person name="Pardo Diaz C."/>
            <person name="Kozak K."/>
            <person name="Martin S."/>
            <person name="Jiggins C."/>
            <person name="Moest M."/>
            <person name="Warren A I."/>
            <person name="Generalovic N T."/>
            <person name="Byers J.R.P. K."/>
            <person name="Montejo-Kovacevich G."/>
            <person name="Yen C E."/>
        </authorList>
    </citation>
    <scope>NUCLEOTIDE SEQUENCE [LARGE SCALE GENOMIC DNA]</scope>
</reference>
<feature type="binding site" evidence="18">
    <location>
        <position position="112"/>
    </location>
    <ligand>
        <name>[2Fe-2S] cluster</name>
        <dbReference type="ChEBI" id="CHEBI:190135"/>
        <label>2</label>
    </ligand>
</feature>
<dbReference type="Pfam" id="PF00941">
    <property type="entry name" value="FAD_binding_5"/>
    <property type="match status" value="1"/>
</dbReference>
<accession>A0A7R8YMD6</accession>
<feature type="binding site" evidence="17">
    <location>
        <position position="387"/>
    </location>
    <ligand>
        <name>FAD</name>
        <dbReference type="ChEBI" id="CHEBI:57692"/>
    </ligand>
</feature>
<dbReference type="SMART" id="SM01008">
    <property type="entry name" value="Ald_Xan_dh_C"/>
    <property type="match status" value="1"/>
</dbReference>
<gene>
    <name evidence="20" type="ORF">HERILL_LOCUS1777</name>
</gene>
<evidence type="ECO:0000256" key="10">
    <source>
        <dbReference type="ARBA" id="ARBA00023014"/>
    </source>
</evidence>
<evidence type="ECO:0000313" key="20">
    <source>
        <dbReference type="EMBL" id="CAD7078516.1"/>
    </source>
</evidence>
<feature type="domain" description="FAD-binding PCMH-type" evidence="19">
    <location>
        <begin position="200"/>
        <end position="378"/>
    </location>
</feature>
<dbReference type="GO" id="GO:0071949">
    <property type="term" value="F:FAD binding"/>
    <property type="evidence" value="ECO:0007669"/>
    <property type="project" value="InterPro"/>
</dbReference>
<dbReference type="InterPro" id="IPR005107">
    <property type="entry name" value="CO_DH_flav_C"/>
</dbReference>
<evidence type="ECO:0000256" key="6">
    <source>
        <dbReference type="ARBA" id="ARBA00022714"/>
    </source>
</evidence>
<comment type="catalytic activity">
    <reaction evidence="14">
        <text>indole-3-acetaldehyde + O2 + H2O = (indol-3-yl)acetate + H2O2 + H(+)</text>
        <dbReference type="Rhea" id="RHEA:16277"/>
        <dbReference type="ChEBI" id="CHEBI:15377"/>
        <dbReference type="ChEBI" id="CHEBI:15378"/>
        <dbReference type="ChEBI" id="CHEBI:15379"/>
        <dbReference type="ChEBI" id="CHEBI:16240"/>
        <dbReference type="ChEBI" id="CHEBI:18086"/>
        <dbReference type="ChEBI" id="CHEBI:30854"/>
        <dbReference type="EC" id="1.2.3.7"/>
    </reaction>
</comment>
<dbReference type="Pfam" id="PF01799">
    <property type="entry name" value="Fer2_2"/>
    <property type="match status" value="1"/>
</dbReference>
<dbReference type="GO" id="GO:0051537">
    <property type="term" value="F:2 iron, 2 sulfur cluster binding"/>
    <property type="evidence" value="ECO:0007669"/>
    <property type="project" value="UniProtKB-KW"/>
</dbReference>
<dbReference type="InterPro" id="IPR002888">
    <property type="entry name" value="2Fe-2S-bd"/>
</dbReference>
<dbReference type="SUPFAM" id="SSF56003">
    <property type="entry name" value="Molybdenum cofactor-binding domain"/>
    <property type="match status" value="1"/>
</dbReference>
<dbReference type="SUPFAM" id="SSF54292">
    <property type="entry name" value="2Fe-2S ferredoxin-like"/>
    <property type="match status" value="1"/>
</dbReference>
<dbReference type="Gene3D" id="3.30.390.50">
    <property type="entry name" value="CO dehydrogenase flavoprotein, C-terminal domain"/>
    <property type="match status" value="1"/>
</dbReference>
<dbReference type="GO" id="GO:0005506">
    <property type="term" value="F:iron ion binding"/>
    <property type="evidence" value="ECO:0007669"/>
    <property type="project" value="InterPro"/>
</dbReference>
<dbReference type="Gene3D" id="3.10.20.30">
    <property type="match status" value="1"/>
</dbReference>
<dbReference type="FunFam" id="3.30.365.10:FF:000001">
    <property type="entry name" value="Xanthine dehydrogenase oxidase"/>
    <property type="match status" value="1"/>
</dbReference>
<dbReference type="Pfam" id="PF02738">
    <property type="entry name" value="MoCoBD_1"/>
    <property type="match status" value="1"/>
</dbReference>
<evidence type="ECO:0000256" key="3">
    <source>
        <dbReference type="ARBA" id="ARBA00006849"/>
    </source>
</evidence>
<comment type="subunit">
    <text evidence="4">Homodimer.</text>
</comment>
<evidence type="ECO:0000256" key="18">
    <source>
        <dbReference type="PIRSR" id="PIRSR000127-3"/>
    </source>
</evidence>
<evidence type="ECO:0000256" key="13">
    <source>
        <dbReference type="ARBA" id="ARBA00034078"/>
    </source>
</evidence>
<dbReference type="GO" id="GO:0050302">
    <property type="term" value="F:indole-3-acetaldehyde oxidase activity"/>
    <property type="evidence" value="ECO:0007669"/>
    <property type="project" value="UniProtKB-EC"/>
</dbReference>
<keyword evidence="11" id="KW-0520">NAD</keyword>
<protein>
    <recommendedName>
        <fullName evidence="15">Indole-3-acetaldehyde oxidase</fullName>
    </recommendedName>
</protein>
<evidence type="ECO:0000256" key="11">
    <source>
        <dbReference type="ARBA" id="ARBA00023027"/>
    </source>
</evidence>
<feature type="binding site" evidence="18">
    <location>
        <position position="150"/>
    </location>
    <ligand>
        <name>[2Fe-2S] cluster</name>
        <dbReference type="ChEBI" id="CHEBI:190135"/>
        <label>2</label>
    </ligand>
</feature>
<keyword evidence="9 18" id="KW-0408">Iron</keyword>
<feature type="binding site" evidence="18">
    <location>
        <position position="732"/>
    </location>
    <ligand>
        <name>Mo-molybdopterin</name>
        <dbReference type="ChEBI" id="CHEBI:71302"/>
    </ligand>
    <ligandPart>
        <name>Mo</name>
        <dbReference type="ChEBI" id="CHEBI:28685"/>
    </ligandPart>
</feature>
<dbReference type="FunFam" id="3.90.1170.50:FF:000003">
    <property type="entry name" value="Aldehyde oxidase"/>
    <property type="match status" value="1"/>
</dbReference>
<comment type="cofactor">
    <cofactor evidence="18">
        <name>Mo-molybdopterin</name>
        <dbReference type="ChEBI" id="CHEBI:71302"/>
    </cofactor>
    <text evidence="18">Binds 1 Mo-molybdopterin (Mo-MPT) cofactor per subunit.</text>
</comment>
<comment type="cofactor">
    <cofactor evidence="13">
        <name>[2Fe-2S] cluster</name>
        <dbReference type="ChEBI" id="CHEBI:190135"/>
    </cofactor>
</comment>
<dbReference type="InParanoid" id="A0A7R8YMD6"/>
<dbReference type="SUPFAM" id="SSF47741">
    <property type="entry name" value="CO dehydrogenase ISP C-domain like"/>
    <property type="match status" value="1"/>
</dbReference>
<dbReference type="GO" id="GO:0005777">
    <property type="term" value="C:peroxisome"/>
    <property type="evidence" value="ECO:0007669"/>
    <property type="project" value="UniProtKB-SubCell"/>
</dbReference>
<dbReference type="FunFam" id="3.30.365.10:FF:000008">
    <property type="entry name" value="Aldehyde oxidase1"/>
    <property type="match status" value="1"/>
</dbReference>
<dbReference type="Proteomes" id="UP000594454">
    <property type="component" value="Chromosome 1"/>
</dbReference>
<dbReference type="InterPro" id="IPR036683">
    <property type="entry name" value="CO_DH_flav_C_dom_sf"/>
</dbReference>
<evidence type="ECO:0000256" key="1">
    <source>
        <dbReference type="ARBA" id="ARBA00001974"/>
    </source>
</evidence>
<dbReference type="InterPro" id="IPR037165">
    <property type="entry name" value="AldOxase/xan_DH_Mopterin-bd_sf"/>
</dbReference>
<dbReference type="InterPro" id="IPR000674">
    <property type="entry name" value="Ald_Oxase/Xan_DH_a/b"/>
</dbReference>
<dbReference type="SUPFAM" id="SSF55447">
    <property type="entry name" value="CO dehydrogenase flavoprotein C-terminal domain-like"/>
    <property type="match status" value="1"/>
</dbReference>
<dbReference type="InterPro" id="IPR002346">
    <property type="entry name" value="Mopterin_DH_FAD-bd"/>
</dbReference>
<evidence type="ECO:0000256" key="2">
    <source>
        <dbReference type="ARBA" id="ARBA00004275"/>
    </source>
</evidence>
<feature type="binding site" evidence="18">
    <location>
        <position position="42"/>
    </location>
    <ligand>
        <name>[2Fe-2S] cluster</name>
        <dbReference type="ChEBI" id="CHEBI:190135"/>
        <label>1</label>
    </ligand>
</feature>
<feature type="binding site" evidence="18">
    <location>
        <position position="763"/>
    </location>
    <ligand>
        <name>Mo-molybdopterin</name>
        <dbReference type="ChEBI" id="CHEBI:71302"/>
    </ligand>
    <ligandPart>
        <name>Mo</name>
        <dbReference type="ChEBI" id="CHEBI:28685"/>
    </ligandPart>
</feature>
<keyword evidence="8" id="KW-0560">Oxidoreductase</keyword>
<keyword evidence="6 18" id="KW-0001">2Fe-2S</keyword>
<dbReference type="SUPFAM" id="SSF56176">
    <property type="entry name" value="FAD-binding/transporter-associated domain-like"/>
    <property type="match status" value="1"/>
</dbReference>
<dbReference type="InterPro" id="IPR036318">
    <property type="entry name" value="FAD-bd_PCMH-like_sf"/>
</dbReference>
<keyword evidence="10 18" id="KW-0411">Iron-sulfur</keyword>
<keyword evidence="17" id="KW-0285">Flavoprotein</keyword>
<dbReference type="PANTHER" id="PTHR11908:SF132">
    <property type="entry name" value="ALDEHYDE OXIDASE 1-RELATED"/>
    <property type="match status" value="1"/>
</dbReference>
<keyword evidence="5 18" id="KW-0500">Molybdenum</keyword>
<feature type="binding site" evidence="18">
    <location>
        <position position="47"/>
    </location>
    <ligand>
        <name>[2Fe-2S] cluster</name>
        <dbReference type="ChEBI" id="CHEBI:190135"/>
        <label>1</label>
    </ligand>
</feature>
<evidence type="ECO:0000256" key="4">
    <source>
        <dbReference type="ARBA" id="ARBA00011738"/>
    </source>
</evidence>
<feature type="active site" description="Proton acceptor" evidence="16">
    <location>
        <position position="1201"/>
    </location>
</feature>
<evidence type="ECO:0000256" key="9">
    <source>
        <dbReference type="ARBA" id="ARBA00023004"/>
    </source>
</evidence>
<name>A0A7R8YMD6_HERIL</name>
<feature type="binding site" evidence="18">
    <location>
        <position position="72"/>
    </location>
    <ligand>
        <name>[2Fe-2S] cluster</name>
        <dbReference type="ChEBI" id="CHEBI:190135"/>
        <label>1</label>
    </ligand>
</feature>
<dbReference type="Gene3D" id="3.90.1170.50">
    <property type="entry name" value="Aldehyde oxidase/xanthine dehydrogenase, a/b hammerhead"/>
    <property type="match status" value="1"/>
</dbReference>
<evidence type="ECO:0000313" key="21">
    <source>
        <dbReference type="Proteomes" id="UP000594454"/>
    </source>
</evidence>
<feature type="binding site" evidence="18">
    <location>
        <position position="50"/>
    </location>
    <ligand>
        <name>[2Fe-2S] cluster</name>
        <dbReference type="ChEBI" id="CHEBI:190135"/>
        <label>1</label>
    </ligand>
</feature>
<dbReference type="FunFam" id="3.30.390.50:FF:000003">
    <property type="entry name" value="Aldehyde oxidase1"/>
    <property type="match status" value="1"/>
</dbReference>
<keyword evidence="21" id="KW-1185">Reference proteome</keyword>
<dbReference type="Gene3D" id="1.10.150.120">
    <property type="entry name" value="[2Fe-2S]-binding domain"/>
    <property type="match status" value="1"/>
</dbReference>